<dbReference type="eggNOG" id="COG2141">
    <property type="taxonomic scope" value="Bacteria"/>
</dbReference>
<dbReference type="HOGENOM" id="CLU_027853_4_0_11"/>
<keyword evidence="1" id="KW-0560">Oxidoreductase</keyword>
<dbReference type="EMBL" id="CP001964">
    <property type="protein sequence ID" value="ADG76097.1"/>
    <property type="molecule type" value="Genomic_DNA"/>
</dbReference>
<dbReference type="KEGG" id="cfl:Cfla_3215"/>
<dbReference type="NCBIfam" id="TIGR03557">
    <property type="entry name" value="F420_G6P_family"/>
    <property type="match status" value="1"/>
</dbReference>
<dbReference type="InterPro" id="IPR050564">
    <property type="entry name" value="F420-G6PD/mer"/>
</dbReference>
<dbReference type="InterPro" id="IPR036661">
    <property type="entry name" value="Luciferase-like_sf"/>
</dbReference>
<dbReference type="RefSeq" id="WP_013118428.1">
    <property type="nucleotide sequence ID" value="NC_014151.1"/>
</dbReference>
<dbReference type="PANTHER" id="PTHR43244:SF1">
    <property type="entry name" value="5,10-METHYLENETETRAHYDROMETHANOPTERIN REDUCTASE"/>
    <property type="match status" value="1"/>
</dbReference>
<dbReference type="SUPFAM" id="SSF51679">
    <property type="entry name" value="Bacterial luciferase-like"/>
    <property type="match status" value="1"/>
</dbReference>
<dbReference type="OrthoDB" id="180193at2"/>
<proteinExistence type="predicted"/>
<evidence type="ECO:0000256" key="1">
    <source>
        <dbReference type="ARBA" id="ARBA00023002"/>
    </source>
</evidence>
<evidence type="ECO:0000313" key="4">
    <source>
        <dbReference type="Proteomes" id="UP000000849"/>
    </source>
</evidence>
<name>D5ULZ1_CELFN</name>
<dbReference type="STRING" id="446466.Cfla_3215"/>
<dbReference type="InterPro" id="IPR011251">
    <property type="entry name" value="Luciferase-like_dom"/>
</dbReference>
<accession>D5ULZ1</accession>
<sequence>MTRFGYTLMTEQSGPRELVGYAQHADRLGFDFAVSSDHYFPWLEEQGHAPYAWSVLGAVAHATERLELMTYVTCPTLRYHPAVVAQKAATIALLSQDRFTLNVGSGENLNEHVVGERWPAVGERHDMLEEALEIIHALLTGDRVTYEGAHFRVDSAKVWDVPEVPVPIGVAVSGPQSVTRFAELADHLVAVEPDADLVRSWDEARANLEPTITAIGPSRKIGQIPISWGPDRDEAVARAHEQFRWFGGGWKVNADLPTDESFAAASQFVRPEDVAEAIPCGPDLDAVVEAVSAYWEAGFTDVALVQVGDALQQRFLDEAAGPLLERLREAAPAD</sequence>
<dbReference type="Gene3D" id="3.20.20.30">
    <property type="entry name" value="Luciferase-like domain"/>
    <property type="match status" value="1"/>
</dbReference>
<reference evidence="3 4" key="1">
    <citation type="journal article" date="2010" name="Stand. Genomic Sci.">
        <title>Complete genome sequence of Cellulomonas flavigena type strain (134).</title>
        <authorList>
            <person name="Abt B."/>
            <person name="Foster B."/>
            <person name="Lapidus A."/>
            <person name="Clum A."/>
            <person name="Sun H."/>
            <person name="Pukall R."/>
            <person name="Lucas S."/>
            <person name="Glavina Del Rio T."/>
            <person name="Nolan M."/>
            <person name="Tice H."/>
            <person name="Cheng J.F."/>
            <person name="Pitluck S."/>
            <person name="Liolios K."/>
            <person name="Ivanova N."/>
            <person name="Mavromatis K."/>
            <person name="Ovchinnikova G."/>
            <person name="Pati A."/>
            <person name="Goodwin L."/>
            <person name="Chen A."/>
            <person name="Palaniappan K."/>
            <person name="Land M."/>
            <person name="Hauser L."/>
            <person name="Chang Y.J."/>
            <person name="Jeffries C.D."/>
            <person name="Rohde M."/>
            <person name="Goker M."/>
            <person name="Woyke T."/>
            <person name="Bristow J."/>
            <person name="Eisen J.A."/>
            <person name="Markowitz V."/>
            <person name="Hugenholtz P."/>
            <person name="Kyrpides N.C."/>
            <person name="Klenk H.P."/>
        </authorList>
    </citation>
    <scope>NUCLEOTIDE SEQUENCE [LARGE SCALE GENOMIC DNA]</scope>
    <source>
        <strain evidence="4">ATCC 482 / DSM 20109 / BCRC 11376 / JCM 18109 / NBRC 3775 / NCIMB 8073 / NRS 134</strain>
    </source>
</reference>
<evidence type="ECO:0000259" key="2">
    <source>
        <dbReference type="Pfam" id="PF00296"/>
    </source>
</evidence>
<dbReference type="Pfam" id="PF00296">
    <property type="entry name" value="Bac_luciferase"/>
    <property type="match status" value="1"/>
</dbReference>
<dbReference type="PANTHER" id="PTHR43244">
    <property type="match status" value="1"/>
</dbReference>
<dbReference type="GO" id="GO:0016705">
    <property type="term" value="F:oxidoreductase activity, acting on paired donors, with incorporation or reduction of molecular oxygen"/>
    <property type="evidence" value="ECO:0007669"/>
    <property type="project" value="InterPro"/>
</dbReference>
<organism evidence="3 4">
    <name type="scientific">Cellulomonas flavigena (strain ATCC 482 / DSM 20109 / BCRC 11376 / JCM 18109 / NBRC 3775 / NCIMB 8073 / NRS 134)</name>
    <dbReference type="NCBI Taxonomy" id="446466"/>
    <lineage>
        <taxon>Bacteria</taxon>
        <taxon>Bacillati</taxon>
        <taxon>Actinomycetota</taxon>
        <taxon>Actinomycetes</taxon>
        <taxon>Micrococcales</taxon>
        <taxon>Cellulomonadaceae</taxon>
        <taxon>Cellulomonas</taxon>
    </lineage>
</organism>
<dbReference type="AlphaFoldDB" id="D5ULZ1"/>
<dbReference type="Proteomes" id="UP000000849">
    <property type="component" value="Chromosome"/>
</dbReference>
<evidence type="ECO:0000313" key="3">
    <source>
        <dbReference type="EMBL" id="ADG76097.1"/>
    </source>
</evidence>
<dbReference type="InterPro" id="IPR019945">
    <property type="entry name" value="F420_G6P_DH-rel"/>
</dbReference>
<protein>
    <submittedName>
        <fullName evidence="3">F420-dependent oxidoreductase, G6PDH family</fullName>
    </submittedName>
</protein>
<feature type="domain" description="Luciferase-like" evidence="2">
    <location>
        <begin position="3"/>
        <end position="300"/>
    </location>
</feature>
<keyword evidence="4" id="KW-1185">Reference proteome</keyword>
<gene>
    <name evidence="3" type="ordered locus">Cfla_3215</name>
</gene>